<dbReference type="AlphaFoldDB" id="A0A3B5MME7"/>
<dbReference type="PANTHER" id="PTHR14334:SF1">
    <property type="entry name" value="B-CELL ANTIGEN RECEPTOR COMPLEX-ASSOCIATED PROTEIN ALPHA CHAIN"/>
    <property type="match status" value="1"/>
</dbReference>
<dbReference type="InterPro" id="IPR007110">
    <property type="entry name" value="Ig-like_dom"/>
</dbReference>
<evidence type="ECO:0000259" key="3">
    <source>
        <dbReference type="PROSITE" id="PS50835"/>
    </source>
</evidence>
<dbReference type="InterPro" id="IPR036179">
    <property type="entry name" value="Ig-like_dom_sf"/>
</dbReference>
<feature type="chain" id="PRO_5017324806" evidence="2">
    <location>
        <begin position="22"/>
        <end position="224"/>
    </location>
</feature>
<dbReference type="Ensembl" id="ENSXCOT00000025903.1">
    <property type="protein sequence ID" value="ENSXCOP00000025594.1"/>
    <property type="gene ID" value="ENSXCOG00000019121.1"/>
</dbReference>
<keyword evidence="5" id="KW-1185">Reference proteome</keyword>
<dbReference type="SUPFAM" id="SSF48726">
    <property type="entry name" value="Immunoglobulin"/>
    <property type="match status" value="1"/>
</dbReference>
<accession>A0A3B5MME7</accession>
<dbReference type="GO" id="GO:0009897">
    <property type="term" value="C:external side of plasma membrane"/>
    <property type="evidence" value="ECO:0007669"/>
    <property type="project" value="TreeGrafter"/>
</dbReference>
<evidence type="ECO:0000313" key="5">
    <source>
        <dbReference type="Proteomes" id="UP000261380"/>
    </source>
</evidence>
<organism evidence="4 5">
    <name type="scientific">Xiphophorus couchianus</name>
    <name type="common">Monterrey platyfish</name>
    <dbReference type="NCBI Taxonomy" id="32473"/>
    <lineage>
        <taxon>Eukaryota</taxon>
        <taxon>Metazoa</taxon>
        <taxon>Chordata</taxon>
        <taxon>Craniata</taxon>
        <taxon>Vertebrata</taxon>
        <taxon>Euteleostomi</taxon>
        <taxon>Actinopterygii</taxon>
        <taxon>Neopterygii</taxon>
        <taxon>Teleostei</taxon>
        <taxon>Neoteleostei</taxon>
        <taxon>Acanthomorphata</taxon>
        <taxon>Ovalentaria</taxon>
        <taxon>Atherinomorphae</taxon>
        <taxon>Cyprinodontiformes</taxon>
        <taxon>Poeciliidae</taxon>
        <taxon>Poeciliinae</taxon>
        <taxon>Xiphophorus</taxon>
    </lineage>
</organism>
<reference evidence="4" key="1">
    <citation type="submission" date="2025-08" db="UniProtKB">
        <authorList>
            <consortium name="Ensembl"/>
        </authorList>
    </citation>
    <scope>IDENTIFICATION</scope>
</reference>
<feature type="domain" description="Ig-like" evidence="3">
    <location>
        <begin position="17"/>
        <end position="105"/>
    </location>
</feature>
<keyword evidence="1" id="KW-0393">Immunoglobulin domain</keyword>
<evidence type="ECO:0000256" key="2">
    <source>
        <dbReference type="SAM" id="SignalP"/>
    </source>
</evidence>
<dbReference type="InterPro" id="IPR013783">
    <property type="entry name" value="Ig-like_fold"/>
</dbReference>
<dbReference type="GO" id="GO:0030183">
    <property type="term" value="P:B cell differentiation"/>
    <property type="evidence" value="ECO:0007669"/>
    <property type="project" value="TreeGrafter"/>
</dbReference>
<proteinExistence type="predicted"/>
<keyword evidence="2" id="KW-0732">Signal</keyword>
<protein>
    <submittedName>
        <fullName evidence="4">CD79a molecule, immunoglobulin-associated alpha</fullName>
    </submittedName>
</protein>
<dbReference type="SMART" id="SM00409">
    <property type="entry name" value="IG"/>
    <property type="match status" value="1"/>
</dbReference>
<dbReference type="InterPro" id="IPR003599">
    <property type="entry name" value="Ig_sub"/>
</dbReference>
<dbReference type="GO" id="GO:0050853">
    <property type="term" value="P:B cell receptor signaling pathway"/>
    <property type="evidence" value="ECO:0007669"/>
    <property type="project" value="TreeGrafter"/>
</dbReference>
<feature type="signal peptide" evidence="2">
    <location>
        <begin position="1"/>
        <end position="21"/>
    </location>
</feature>
<dbReference type="GeneTree" id="ENSGT00940000154363"/>
<dbReference type="PANTHER" id="PTHR14334">
    <property type="entry name" value="B-CELL ANTIGEN RECEPTOR COMPLEX-ASSOCIATED PROTEIN"/>
    <property type="match status" value="1"/>
</dbReference>
<evidence type="ECO:0000313" key="4">
    <source>
        <dbReference type="Ensembl" id="ENSXCOP00000025594.1"/>
    </source>
</evidence>
<reference evidence="4" key="2">
    <citation type="submission" date="2025-09" db="UniProtKB">
        <authorList>
            <consortium name="Ensembl"/>
        </authorList>
    </citation>
    <scope>IDENTIFICATION</scope>
</reference>
<dbReference type="STRING" id="32473.ENSXCOP00000025594"/>
<dbReference type="PROSITE" id="PS50835">
    <property type="entry name" value="IG_LIKE"/>
    <property type="match status" value="1"/>
</dbReference>
<dbReference type="Proteomes" id="UP000261380">
    <property type="component" value="Unplaced"/>
</dbReference>
<evidence type="ECO:0000256" key="1">
    <source>
        <dbReference type="ARBA" id="ARBA00023319"/>
    </source>
</evidence>
<name>A0A3B5MME7_9TELE</name>
<dbReference type="GO" id="GO:0019815">
    <property type="term" value="C:B cell receptor complex"/>
    <property type="evidence" value="ECO:0007669"/>
    <property type="project" value="TreeGrafter"/>
</dbReference>
<sequence length="224" mass="25720">MCCYCCAAFFFFFCATPSVASDKGIMLEPDRPFLRVKIFERAELECCYKNAVNNGIWVKRLSSGQTEPVNLSEEVFQNYSKSNGKQCGFLTLTNAKLNDTGMYQCHFINTTVYTHGTYLQVFSEYVVHTKQNLSESTKNKILTAEGVLLLLCVVIPSASLLFKSKKQNRLEMKKMKQEEENIYQGLNLEDCCTTYDQIERSQTQSQYQDVCTAMEEREEILEKP</sequence>
<dbReference type="Gene3D" id="2.60.40.10">
    <property type="entry name" value="Immunoglobulins"/>
    <property type="match status" value="1"/>
</dbReference>